<dbReference type="RefSeq" id="XP_066666365.1">
    <property type="nucleotide sequence ID" value="XM_066814403.1"/>
</dbReference>
<evidence type="ECO:0000313" key="2">
    <source>
        <dbReference type="EMBL" id="KAK8075425.1"/>
    </source>
</evidence>
<feature type="compositionally biased region" description="Basic residues" evidence="1">
    <location>
        <begin position="50"/>
        <end position="60"/>
    </location>
</feature>
<accession>A0ABR1VZ31</accession>
<protein>
    <submittedName>
        <fullName evidence="2">Uncharacterized protein</fullName>
    </submittedName>
</protein>
<sequence length="127" mass="14274">MAAICQSCDLLFAAATLVSVPGLYRAVKVHARRRSHNCAGHSGQTPHCQNRGRSRSRNHIQSRTGDRDLELEHKKIINTIVKAQADRTSSQENLVFSQRRSGITITRSIDREKRLQLLMNNAKDEGL</sequence>
<evidence type="ECO:0000313" key="3">
    <source>
        <dbReference type="Proteomes" id="UP001433268"/>
    </source>
</evidence>
<reference evidence="2 3" key="1">
    <citation type="submission" date="2023-01" db="EMBL/GenBank/DDBJ databases">
        <title>Analysis of 21 Apiospora genomes using comparative genomics revels a genus with tremendous synthesis potential of carbohydrate active enzymes and secondary metabolites.</title>
        <authorList>
            <person name="Sorensen T."/>
        </authorList>
    </citation>
    <scope>NUCLEOTIDE SEQUENCE [LARGE SCALE GENOMIC DNA]</scope>
    <source>
        <strain evidence="2 3">CBS 114990</strain>
    </source>
</reference>
<name>A0ABR1VZ31_9PEZI</name>
<keyword evidence="3" id="KW-1185">Reference proteome</keyword>
<gene>
    <name evidence="2" type="ORF">PG997_010088</name>
</gene>
<comment type="caution">
    <text evidence="2">The sequence shown here is derived from an EMBL/GenBank/DDBJ whole genome shotgun (WGS) entry which is preliminary data.</text>
</comment>
<dbReference type="GeneID" id="92047463"/>
<proteinExistence type="predicted"/>
<organism evidence="2 3">
    <name type="scientific">Apiospora hydei</name>
    <dbReference type="NCBI Taxonomy" id="1337664"/>
    <lineage>
        <taxon>Eukaryota</taxon>
        <taxon>Fungi</taxon>
        <taxon>Dikarya</taxon>
        <taxon>Ascomycota</taxon>
        <taxon>Pezizomycotina</taxon>
        <taxon>Sordariomycetes</taxon>
        <taxon>Xylariomycetidae</taxon>
        <taxon>Amphisphaeriales</taxon>
        <taxon>Apiosporaceae</taxon>
        <taxon>Apiospora</taxon>
    </lineage>
</organism>
<dbReference type="Proteomes" id="UP001433268">
    <property type="component" value="Unassembled WGS sequence"/>
</dbReference>
<feature type="region of interest" description="Disordered" evidence="1">
    <location>
        <begin position="35"/>
        <end position="67"/>
    </location>
</feature>
<evidence type="ECO:0000256" key="1">
    <source>
        <dbReference type="SAM" id="MobiDB-lite"/>
    </source>
</evidence>
<dbReference type="EMBL" id="JAQQWN010000007">
    <property type="protein sequence ID" value="KAK8075425.1"/>
    <property type="molecule type" value="Genomic_DNA"/>
</dbReference>